<keyword evidence="2" id="KW-1185">Reference proteome</keyword>
<dbReference type="Proteomes" id="UP000327157">
    <property type="component" value="Chromosome 17"/>
</dbReference>
<keyword evidence="1" id="KW-0396">Initiation factor</keyword>
<evidence type="ECO:0000313" key="1">
    <source>
        <dbReference type="EMBL" id="KAB2610213.1"/>
    </source>
</evidence>
<reference evidence="1 2" key="3">
    <citation type="submission" date="2019-11" db="EMBL/GenBank/DDBJ databases">
        <title>A de novo genome assembly of a pear dwarfing rootstock.</title>
        <authorList>
            <person name="Wang F."/>
            <person name="Wang J."/>
            <person name="Li S."/>
            <person name="Zhang Y."/>
            <person name="Fang M."/>
            <person name="Ma L."/>
            <person name="Zhao Y."/>
            <person name="Jiang S."/>
        </authorList>
    </citation>
    <scope>NUCLEOTIDE SEQUENCE [LARGE SCALE GENOMIC DNA]</scope>
    <source>
        <strain evidence="1">S2</strain>
        <tissue evidence="1">Leaf</tissue>
    </source>
</reference>
<reference evidence="1 2" key="1">
    <citation type="submission" date="2019-09" db="EMBL/GenBank/DDBJ databases">
        <authorList>
            <person name="Ou C."/>
        </authorList>
    </citation>
    <scope>NUCLEOTIDE SEQUENCE [LARGE SCALE GENOMIC DNA]</scope>
    <source>
        <strain evidence="1">S2</strain>
        <tissue evidence="1">Leaf</tissue>
    </source>
</reference>
<dbReference type="EMBL" id="SMOL01000487">
    <property type="protein sequence ID" value="KAB2610213.1"/>
    <property type="molecule type" value="Genomic_DNA"/>
</dbReference>
<proteinExistence type="predicted"/>
<sequence>MSFVEFVCRVPALSPARVFSTPPRSPLCLLFSTVLLGNFSELQTGDWLLSLGCQLPFAYGCAQEASEKEMIGGGRRISWLESPRIDNGECSGCFSVVLSF</sequence>
<dbReference type="AlphaFoldDB" id="A0A5N5G4E8"/>
<dbReference type="GO" id="GO:0003743">
    <property type="term" value="F:translation initiation factor activity"/>
    <property type="evidence" value="ECO:0007669"/>
    <property type="project" value="UniProtKB-KW"/>
</dbReference>
<gene>
    <name evidence="1" type="ORF">D8674_018245</name>
</gene>
<accession>A0A5N5G4E8</accession>
<reference evidence="2" key="2">
    <citation type="submission" date="2019-10" db="EMBL/GenBank/DDBJ databases">
        <title>A de novo genome assembly of a pear dwarfing rootstock.</title>
        <authorList>
            <person name="Wang F."/>
            <person name="Wang J."/>
            <person name="Li S."/>
            <person name="Zhang Y."/>
            <person name="Fang M."/>
            <person name="Ma L."/>
            <person name="Zhao Y."/>
            <person name="Jiang S."/>
        </authorList>
    </citation>
    <scope>NUCLEOTIDE SEQUENCE [LARGE SCALE GENOMIC DNA]</scope>
</reference>
<comment type="caution">
    <text evidence="1">The sequence shown here is derived from an EMBL/GenBank/DDBJ whole genome shotgun (WGS) entry which is preliminary data.</text>
</comment>
<organism evidence="1 2">
    <name type="scientific">Pyrus ussuriensis x Pyrus communis</name>
    <dbReference type="NCBI Taxonomy" id="2448454"/>
    <lineage>
        <taxon>Eukaryota</taxon>
        <taxon>Viridiplantae</taxon>
        <taxon>Streptophyta</taxon>
        <taxon>Embryophyta</taxon>
        <taxon>Tracheophyta</taxon>
        <taxon>Spermatophyta</taxon>
        <taxon>Magnoliopsida</taxon>
        <taxon>eudicotyledons</taxon>
        <taxon>Gunneridae</taxon>
        <taxon>Pentapetalae</taxon>
        <taxon>rosids</taxon>
        <taxon>fabids</taxon>
        <taxon>Rosales</taxon>
        <taxon>Rosaceae</taxon>
        <taxon>Amygdaloideae</taxon>
        <taxon>Maleae</taxon>
        <taxon>Pyrus</taxon>
    </lineage>
</organism>
<keyword evidence="1" id="KW-0648">Protein biosynthesis</keyword>
<protein>
    <submittedName>
        <fullName evidence="1">Transcription initiation factor TFIID subunit 12-like</fullName>
    </submittedName>
</protein>
<name>A0A5N5G4E8_9ROSA</name>
<evidence type="ECO:0000313" key="2">
    <source>
        <dbReference type="Proteomes" id="UP000327157"/>
    </source>
</evidence>